<feature type="compositionally biased region" description="Polar residues" evidence="1">
    <location>
        <begin position="414"/>
        <end position="451"/>
    </location>
</feature>
<evidence type="ECO:0000256" key="1">
    <source>
        <dbReference type="SAM" id="MobiDB-lite"/>
    </source>
</evidence>
<keyword evidence="3" id="KW-1185">Reference proteome</keyword>
<dbReference type="Proteomes" id="UP001320420">
    <property type="component" value="Unassembled WGS sequence"/>
</dbReference>
<organism evidence="2 3">
    <name type="scientific">Diatrype stigma</name>
    <dbReference type="NCBI Taxonomy" id="117547"/>
    <lineage>
        <taxon>Eukaryota</taxon>
        <taxon>Fungi</taxon>
        <taxon>Dikarya</taxon>
        <taxon>Ascomycota</taxon>
        <taxon>Pezizomycotina</taxon>
        <taxon>Sordariomycetes</taxon>
        <taxon>Xylariomycetidae</taxon>
        <taxon>Xylariales</taxon>
        <taxon>Diatrypaceae</taxon>
        <taxon>Diatrype</taxon>
    </lineage>
</organism>
<dbReference type="PANTHER" id="PTHR36424:SF1">
    <property type="entry name" value="LOW AFFINITY K(+) TRANSPORTER 1-RELATED"/>
    <property type="match status" value="1"/>
</dbReference>
<dbReference type="GO" id="GO:0015079">
    <property type="term" value="F:potassium ion transmembrane transporter activity"/>
    <property type="evidence" value="ECO:0007669"/>
    <property type="project" value="InterPro"/>
</dbReference>
<gene>
    <name evidence="2" type="primary">KCH1</name>
    <name evidence="2" type="ORF">SLS62_010482</name>
</gene>
<dbReference type="InterPro" id="IPR031606">
    <property type="entry name" value="Kch1/2"/>
</dbReference>
<sequence>MISFVNLTLEHIRCFRVRKRGNVAECYLDNLAVRLESLRWGKGQGWRRFLVFAELTKSKKGAEYVALFTYFNFQSWIRVLLCSGPRQVINALTLYSIFNLELNPDDNSSIKATFEGFFDNIQYLYNESNQQAVILSVLFYVFFLWHYIPRHDGGLKGYCERKINKRLKSIVMVKVKKALAEEEERNRKKGIKAAMKNGEKPPIERQATLPQLGEFGDPDKLPGMPMLTRNDTMNTLPPYTSRPGTPMDSMPYDVKPPIPSRPGMGMHGSSTSISSNSSQAPFINRSASPAPSFTQPPAPFMNRTASPAPSFSAELNNFPPMRPGTANSNRSFAPRGPPQAGPIGNGGPMNMPRTGSPAIYSPDSLPAMPERALSPAAPNMDPYGSRPLPRQVAQLGGRPNYNGLQGPGGYPARSATNPNPTSVPMRQQFQPQRNMTSPPSNNFYGPQRNMTSPPPNNYYGEQQGGQYGFNYDVEAQRNNNNYRGY</sequence>
<dbReference type="AlphaFoldDB" id="A0AAN9YI15"/>
<proteinExistence type="predicted"/>
<dbReference type="PANTHER" id="PTHR36424">
    <property type="entry name" value="PHEROMONE-REGULATED MEMBRANE PROTEIN 6"/>
    <property type="match status" value="1"/>
</dbReference>
<reference evidence="2 3" key="1">
    <citation type="submission" date="2024-02" db="EMBL/GenBank/DDBJ databases">
        <title>De novo assembly and annotation of 12 fungi associated with fruit tree decline syndrome in Ontario, Canada.</title>
        <authorList>
            <person name="Sulman M."/>
            <person name="Ellouze W."/>
            <person name="Ilyukhin E."/>
        </authorList>
    </citation>
    <scope>NUCLEOTIDE SEQUENCE [LARGE SCALE GENOMIC DNA]</scope>
    <source>
        <strain evidence="2 3">M11/M66-122</strain>
    </source>
</reference>
<protein>
    <submittedName>
        <fullName evidence="2">Potassium transporter</fullName>
    </submittedName>
</protein>
<evidence type="ECO:0000313" key="2">
    <source>
        <dbReference type="EMBL" id="KAK7743704.1"/>
    </source>
</evidence>
<feature type="region of interest" description="Disordered" evidence="1">
    <location>
        <begin position="404"/>
        <end position="466"/>
    </location>
</feature>
<evidence type="ECO:0000313" key="3">
    <source>
        <dbReference type="Proteomes" id="UP001320420"/>
    </source>
</evidence>
<dbReference type="GO" id="GO:0005886">
    <property type="term" value="C:plasma membrane"/>
    <property type="evidence" value="ECO:0007669"/>
    <property type="project" value="InterPro"/>
</dbReference>
<comment type="caution">
    <text evidence="2">The sequence shown here is derived from an EMBL/GenBank/DDBJ whole genome shotgun (WGS) entry which is preliminary data.</text>
</comment>
<name>A0AAN9YI15_9PEZI</name>
<dbReference type="Pfam" id="PF16944">
    <property type="entry name" value="KCH"/>
    <property type="match status" value="1"/>
</dbReference>
<feature type="region of interest" description="Disordered" evidence="1">
    <location>
        <begin position="322"/>
        <end position="361"/>
    </location>
</feature>
<accession>A0AAN9YI15</accession>
<dbReference type="EMBL" id="JAKJXP020000131">
    <property type="protein sequence ID" value="KAK7743704.1"/>
    <property type="molecule type" value="Genomic_DNA"/>
</dbReference>